<gene>
    <name evidence="2" type="ORF">APHACPA_0105</name>
</gene>
<accession>A0A0F3MZE3</accession>
<name>A0A0F3MZE3_RICAM</name>
<dbReference type="EMBL" id="LANR01000001">
    <property type="protein sequence ID" value="KJV61105.1"/>
    <property type="molecule type" value="Genomic_DNA"/>
</dbReference>
<feature type="region of interest" description="Disordered" evidence="1">
    <location>
        <begin position="13"/>
        <end position="38"/>
    </location>
</feature>
<protein>
    <submittedName>
        <fullName evidence="2">Uncharacterized protein</fullName>
    </submittedName>
</protein>
<evidence type="ECO:0000256" key="1">
    <source>
        <dbReference type="SAM" id="MobiDB-lite"/>
    </source>
</evidence>
<comment type="caution">
    <text evidence="2">The sequence shown here is derived from an EMBL/GenBank/DDBJ whole genome shotgun (WGS) entry which is preliminary data.</text>
</comment>
<dbReference type="PATRIC" id="fig|1359164.3.peg.105"/>
<reference evidence="2 3" key="1">
    <citation type="submission" date="2015-01" db="EMBL/GenBank/DDBJ databases">
        <title>Genome Sequencing of Rickettsiales.</title>
        <authorList>
            <person name="Daugherty S.C."/>
            <person name="Su Q."/>
            <person name="Abolude K."/>
            <person name="Beier-Sexton M."/>
            <person name="Carlyon J.A."/>
            <person name="Carter R."/>
            <person name="Day N.P."/>
            <person name="Dumler S.J."/>
            <person name="Dyachenko V."/>
            <person name="Godinez A."/>
            <person name="Kurtti T.J."/>
            <person name="Lichay M."/>
            <person name="Mullins K.E."/>
            <person name="Ott S."/>
            <person name="Pappas-Brown V."/>
            <person name="Paris D.H."/>
            <person name="Patel P."/>
            <person name="Richards A.L."/>
            <person name="Sadzewicz L."/>
            <person name="Sears K."/>
            <person name="Seidman D."/>
            <person name="Sengamalay N."/>
            <person name="Stenos J."/>
            <person name="Tallon L.J."/>
            <person name="Vincent G."/>
            <person name="Fraser C.M."/>
            <person name="Munderloh U."/>
            <person name="Dunning-Hotopp J.C."/>
        </authorList>
    </citation>
    <scope>NUCLEOTIDE SEQUENCE [LARGE SCALE GENOMIC DNA]</scope>
    <source>
        <strain evidence="2 3">Ac/Pa</strain>
    </source>
</reference>
<dbReference type="Proteomes" id="UP000033556">
    <property type="component" value="Unassembled WGS sequence"/>
</dbReference>
<keyword evidence="3" id="KW-1185">Reference proteome</keyword>
<organism evidence="2 3">
    <name type="scientific">Rickettsia amblyommatis str. Ac/Pa</name>
    <dbReference type="NCBI Taxonomy" id="1359164"/>
    <lineage>
        <taxon>Bacteria</taxon>
        <taxon>Pseudomonadati</taxon>
        <taxon>Pseudomonadota</taxon>
        <taxon>Alphaproteobacteria</taxon>
        <taxon>Rickettsiales</taxon>
        <taxon>Rickettsiaceae</taxon>
        <taxon>Rickettsieae</taxon>
        <taxon>Rickettsia</taxon>
        <taxon>spotted fever group</taxon>
    </lineage>
</organism>
<evidence type="ECO:0000313" key="3">
    <source>
        <dbReference type="Proteomes" id="UP000033556"/>
    </source>
</evidence>
<sequence>MCISKMLRNIHKVEGTITDPPNPSKARHNTNPHELSNT</sequence>
<evidence type="ECO:0000313" key="2">
    <source>
        <dbReference type="EMBL" id="KJV61105.1"/>
    </source>
</evidence>
<dbReference type="AlphaFoldDB" id="A0A0F3MZE3"/>
<proteinExistence type="predicted"/>